<comment type="caution">
    <text evidence="2">The sequence shown here is derived from an EMBL/GenBank/DDBJ whole genome shotgun (WGS) entry which is preliminary data.</text>
</comment>
<keyword evidence="3" id="KW-1185">Reference proteome</keyword>
<protein>
    <submittedName>
        <fullName evidence="2">Uncharacterized protein</fullName>
    </submittedName>
</protein>
<dbReference type="Proteomes" id="UP001201812">
    <property type="component" value="Unassembled WGS sequence"/>
</dbReference>
<gene>
    <name evidence="2" type="ORF">DdX_15993</name>
</gene>
<feature type="compositionally biased region" description="Basic and acidic residues" evidence="1">
    <location>
        <begin position="45"/>
        <end position="60"/>
    </location>
</feature>
<reference evidence="2" key="1">
    <citation type="submission" date="2022-01" db="EMBL/GenBank/DDBJ databases">
        <title>Genome Sequence Resource for Two Populations of Ditylenchus destructor, the Migratory Endoparasitic Phytonematode.</title>
        <authorList>
            <person name="Zhang H."/>
            <person name="Lin R."/>
            <person name="Xie B."/>
        </authorList>
    </citation>
    <scope>NUCLEOTIDE SEQUENCE</scope>
    <source>
        <strain evidence="2">BazhouSP</strain>
    </source>
</reference>
<dbReference type="AlphaFoldDB" id="A0AAD4QX83"/>
<evidence type="ECO:0000313" key="2">
    <source>
        <dbReference type="EMBL" id="KAI1701648.1"/>
    </source>
</evidence>
<name>A0AAD4QX83_9BILA</name>
<sequence>MATSKCSKIDCFGVGIHYHVFIRNGTRCLDRESKIKVQCRSESANVEKEEPKATNEKPEIVPEVPGSDLAETAYTEESPNLVSVKATIELLKTRIWLLKSSAREILDENWLRQHVRHSRNSLQIRKCGDEACCKPFPGFSK</sequence>
<proteinExistence type="predicted"/>
<dbReference type="EMBL" id="JAKKPZ010000114">
    <property type="protein sequence ID" value="KAI1701648.1"/>
    <property type="molecule type" value="Genomic_DNA"/>
</dbReference>
<evidence type="ECO:0000256" key="1">
    <source>
        <dbReference type="SAM" id="MobiDB-lite"/>
    </source>
</evidence>
<organism evidence="2 3">
    <name type="scientific">Ditylenchus destructor</name>
    <dbReference type="NCBI Taxonomy" id="166010"/>
    <lineage>
        <taxon>Eukaryota</taxon>
        <taxon>Metazoa</taxon>
        <taxon>Ecdysozoa</taxon>
        <taxon>Nematoda</taxon>
        <taxon>Chromadorea</taxon>
        <taxon>Rhabditida</taxon>
        <taxon>Tylenchina</taxon>
        <taxon>Tylenchomorpha</taxon>
        <taxon>Sphaerularioidea</taxon>
        <taxon>Anguinidae</taxon>
        <taxon>Anguininae</taxon>
        <taxon>Ditylenchus</taxon>
    </lineage>
</organism>
<feature type="region of interest" description="Disordered" evidence="1">
    <location>
        <begin position="40"/>
        <end position="67"/>
    </location>
</feature>
<accession>A0AAD4QX83</accession>
<evidence type="ECO:0000313" key="3">
    <source>
        <dbReference type="Proteomes" id="UP001201812"/>
    </source>
</evidence>